<dbReference type="Proteomes" id="UP000823775">
    <property type="component" value="Unassembled WGS sequence"/>
</dbReference>
<feature type="compositionally biased region" description="Polar residues" evidence="1">
    <location>
        <begin position="57"/>
        <end position="80"/>
    </location>
</feature>
<feature type="region of interest" description="Disordered" evidence="1">
    <location>
        <begin position="57"/>
        <end position="166"/>
    </location>
</feature>
<gene>
    <name evidence="2" type="ORF">HAX54_050887</name>
</gene>
<evidence type="ECO:0000313" key="2">
    <source>
        <dbReference type="EMBL" id="MCE3051820.1"/>
    </source>
</evidence>
<accession>A0ABS8WQQ1</accession>
<evidence type="ECO:0000256" key="1">
    <source>
        <dbReference type="SAM" id="MobiDB-lite"/>
    </source>
</evidence>
<keyword evidence="3" id="KW-1185">Reference proteome</keyword>
<reference evidence="2 3" key="1">
    <citation type="journal article" date="2021" name="BMC Genomics">
        <title>Datura genome reveals duplications of psychoactive alkaloid biosynthetic genes and high mutation rate following tissue culture.</title>
        <authorList>
            <person name="Rajewski A."/>
            <person name="Carter-House D."/>
            <person name="Stajich J."/>
            <person name="Litt A."/>
        </authorList>
    </citation>
    <scope>NUCLEOTIDE SEQUENCE [LARGE SCALE GENOMIC DNA]</scope>
    <source>
        <strain evidence="2">AR-01</strain>
    </source>
</reference>
<name>A0ABS8WQQ1_DATST</name>
<comment type="caution">
    <text evidence="2">The sequence shown here is derived from an EMBL/GenBank/DDBJ whole genome shotgun (WGS) entry which is preliminary data.</text>
</comment>
<protein>
    <submittedName>
        <fullName evidence="2">Uncharacterized protein</fullName>
    </submittedName>
</protein>
<dbReference type="EMBL" id="JACEIK010008966">
    <property type="protein sequence ID" value="MCE3051820.1"/>
    <property type="molecule type" value="Genomic_DNA"/>
</dbReference>
<proteinExistence type="predicted"/>
<feature type="compositionally biased region" description="Basic residues" evidence="1">
    <location>
        <begin position="84"/>
        <end position="94"/>
    </location>
</feature>
<sequence>MLHNSNQRPVVFHNGSLIKSLYWASHKPITPPTDQSDGPLYLTTDRCIGSWEVTKGQLSAGHSTTTQNRYNDVTSKQEATGSCCKKKIAKRRQLHDKAKYKAQEAATATTSPPQSDEGGDEAESDGDNPLADNAGKGNDDDAQLGEGDTNAEESSDKYSGAEESND</sequence>
<feature type="compositionally biased region" description="Acidic residues" evidence="1">
    <location>
        <begin position="117"/>
        <end position="126"/>
    </location>
</feature>
<evidence type="ECO:0000313" key="3">
    <source>
        <dbReference type="Proteomes" id="UP000823775"/>
    </source>
</evidence>
<organism evidence="2 3">
    <name type="scientific">Datura stramonium</name>
    <name type="common">Jimsonweed</name>
    <name type="synonym">Common thornapple</name>
    <dbReference type="NCBI Taxonomy" id="4076"/>
    <lineage>
        <taxon>Eukaryota</taxon>
        <taxon>Viridiplantae</taxon>
        <taxon>Streptophyta</taxon>
        <taxon>Embryophyta</taxon>
        <taxon>Tracheophyta</taxon>
        <taxon>Spermatophyta</taxon>
        <taxon>Magnoliopsida</taxon>
        <taxon>eudicotyledons</taxon>
        <taxon>Gunneridae</taxon>
        <taxon>Pentapetalae</taxon>
        <taxon>asterids</taxon>
        <taxon>lamiids</taxon>
        <taxon>Solanales</taxon>
        <taxon>Solanaceae</taxon>
        <taxon>Solanoideae</taxon>
        <taxon>Datureae</taxon>
        <taxon>Datura</taxon>
    </lineage>
</organism>